<comment type="cofactor">
    <cofactor evidence="1">
        <name>pantetheine 4'-phosphate</name>
        <dbReference type="ChEBI" id="CHEBI:47942"/>
    </cofactor>
</comment>
<dbReference type="Pfam" id="PF00668">
    <property type="entry name" value="Condensation"/>
    <property type="match status" value="1"/>
</dbReference>
<dbReference type="InterPro" id="IPR011251">
    <property type="entry name" value="Luciferase-like_dom"/>
</dbReference>
<dbReference type="InterPro" id="IPR036661">
    <property type="entry name" value="Luciferase-like_sf"/>
</dbReference>
<feature type="domain" description="Carrier" evidence="5">
    <location>
        <begin position="1535"/>
        <end position="1610"/>
    </location>
</feature>
<organism evidence="6 7">
    <name type="scientific">Actinoallomurus vinaceus</name>
    <dbReference type="NCBI Taxonomy" id="1080074"/>
    <lineage>
        <taxon>Bacteria</taxon>
        <taxon>Bacillati</taxon>
        <taxon>Actinomycetota</taxon>
        <taxon>Actinomycetes</taxon>
        <taxon>Streptosporangiales</taxon>
        <taxon>Thermomonosporaceae</taxon>
        <taxon>Actinoallomurus</taxon>
    </lineage>
</organism>
<dbReference type="NCBIfam" id="TIGR01733">
    <property type="entry name" value="AA-adenyl-dom"/>
    <property type="match status" value="1"/>
</dbReference>
<dbReference type="CDD" id="cd05930">
    <property type="entry name" value="A_NRPS"/>
    <property type="match status" value="1"/>
</dbReference>
<dbReference type="Gene3D" id="3.20.20.30">
    <property type="entry name" value="Luciferase-like domain"/>
    <property type="match status" value="1"/>
</dbReference>
<evidence type="ECO:0000256" key="1">
    <source>
        <dbReference type="ARBA" id="ARBA00001957"/>
    </source>
</evidence>
<dbReference type="PANTHER" id="PTHR45527:SF1">
    <property type="entry name" value="FATTY ACID SYNTHASE"/>
    <property type="match status" value="1"/>
</dbReference>
<sequence length="1611" mass="174963">MTGNKEDLVALIAGQLGRPVDELDVHKTFIESGADSLSLLAVTRRLQSDFGVRVSIKDLFTEFDTPLKLSRMLFGDTPGHEPRPAPATTDAQEEAPAVTHPRMPAVTSTSSPAYESTSATAGASEAVISVLNGQLELAEKMISRFSELTSQQLDVLGRLRSAPEPRKEPPRAAPSSARAAPPTAGRQAPRGPRPPDPDTTSRPRPTAQAAPRSRTPDFSLYFFGDYPQQDAAAAYEHLLSAATFADENGFHAVWIPERHFHSFGSLFPSPSVLAAALASRTSRVRLHAGSVVLPLHNPVRVAEEWSVVDNLSGGRVGIGFASGWHSNDFVLAPDNYGRQREVMYEYLDTFRQLWAGRPIRAASGSGEQVEVTLHPAPVQEEPPLFAAVLSNPESYEKAARNGLGIVTNLMSQSIDDLRENIALYRRTRATHGLDPETGRVVVLVHTYLGDDALRAKQEAFRPFCDYLRSSLTLFNNVANSLGIDVDLGETDQDDLDFVLEQAYERYCKSRALIGSVAGCRAVMDALIAAGTDEVGCFIDFGVAPDLMLAALPELDALRREYGPRPGENSGPSCSLAPGEGAGPASAVAPASSLQRRLWLLDRMYPGNNTYLEPKAILFEGPLDTAALQAALRRVVDRHPNLRTVFREDDGVLNQVVLPTVPVECPITDLTGLGDEDALIRLRDMEDETGFDLSSGPLLRVRLGVLGAERHLLYIAAHHIVFDAQSTQVFARDLAAFYGSWPGEPAGLTVPAPWPGAPYERPAEHLAESIEFWKRQLADVAPLTLPADRPRPVSPKSNGASLVHDLDRLLSDEIRRFSRANGRTPFMTLLGAVGSVLGRFSSQEDVTLGTVVNNRPSGSEHVVGMFVETIAMRLDLSGDPGFRELVGRVGACSTQALDHSDVPFDQVVEAINPDRVAGENPLFQVMVTFEEQATLDFDDRELSAELLDVSRTVTPFDLTLYFSDRDDGIRCTVEYDADLFDAATVRRIMEYVDDLLRRAVRSPDTPLSRLRALTENDERLQAQWQGERTAAPSAGLHELVEEQTRKTPAAIAIAGDGDAVSYGDLDASANRLAHHLVSRGVSRGGRVAICLPRGAAQVTAILAVLKCGAAYVPVDRSLPIERRRFMMEDSGAGLVIASRALDASAEKALPCPALWIEDVGSDGTTASPGRPVDPEDTAYCIYTSGSTGRPKAVAVPHRGPVNLVRWQVRALGPLDTLQWTSVGFDVSVQEIFTTLASGATLVVLDDQTRHEPSAVAEHMRRHNVQRISVPFTPLKYLADQFEEVPSLRQVLIAGEKLSITSGLRGLAEERPDLTLYNQYGPTEASVVVTSHEIDVATEAVPPIGRPIDNVSIRIVDGFGRPSPVGAVGELLIGGSAPAHGYLGDPETTNEKFGPDPMGSEERFYHTGDLARWQADGTLSYHGRIDGQVKIRGNRVEPGEVEWALSRLPEVQEVVVLARPDRAGENQLVAYVVLRGGAAGEDDWDPLRTQLASVLPHYLVPQVWVRLDRIPTGPNGKLDRERLLEMEVASAAGPGESPLTEMELSVQKLWAAELGADAVPPERSFFDVGGNSLSAVRLLERIRAALGHKIPMVDFLGAPTIRAVAAWLEERER</sequence>
<feature type="compositionally biased region" description="Low complexity" evidence="4">
    <location>
        <begin position="173"/>
        <end position="190"/>
    </location>
</feature>
<evidence type="ECO:0000259" key="5">
    <source>
        <dbReference type="PROSITE" id="PS50075"/>
    </source>
</evidence>
<dbReference type="SUPFAM" id="SSF47336">
    <property type="entry name" value="ACP-like"/>
    <property type="match status" value="2"/>
</dbReference>
<feature type="compositionally biased region" description="Basic and acidic residues" evidence="4">
    <location>
        <begin position="161"/>
        <end position="170"/>
    </location>
</feature>
<dbReference type="InterPro" id="IPR036736">
    <property type="entry name" value="ACP-like_sf"/>
</dbReference>
<dbReference type="Gene3D" id="3.30.300.30">
    <property type="match status" value="1"/>
</dbReference>
<dbReference type="Gene3D" id="3.40.50.980">
    <property type="match status" value="2"/>
</dbReference>
<dbReference type="EMBL" id="BAABHK010000007">
    <property type="protein sequence ID" value="GAA4629404.1"/>
    <property type="molecule type" value="Genomic_DNA"/>
</dbReference>
<protein>
    <recommendedName>
        <fullName evidence="5">Carrier domain-containing protein</fullName>
    </recommendedName>
</protein>
<dbReference type="PANTHER" id="PTHR45527">
    <property type="entry name" value="NONRIBOSOMAL PEPTIDE SYNTHETASE"/>
    <property type="match status" value="1"/>
</dbReference>
<feature type="region of interest" description="Disordered" evidence="4">
    <location>
        <begin position="75"/>
        <end position="121"/>
    </location>
</feature>
<keyword evidence="2" id="KW-0596">Phosphopantetheine</keyword>
<feature type="region of interest" description="Disordered" evidence="4">
    <location>
        <begin position="560"/>
        <end position="586"/>
    </location>
</feature>
<dbReference type="SUPFAM" id="SSF52777">
    <property type="entry name" value="CoA-dependent acyltransferases"/>
    <property type="match status" value="2"/>
</dbReference>
<feature type="region of interest" description="Disordered" evidence="4">
    <location>
        <begin position="156"/>
        <end position="213"/>
    </location>
</feature>
<evidence type="ECO:0000256" key="2">
    <source>
        <dbReference type="ARBA" id="ARBA00022450"/>
    </source>
</evidence>
<dbReference type="InterPro" id="IPR024011">
    <property type="entry name" value="Biosynth_lucif-like_mOase_dom"/>
</dbReference>
<gene>
    <name evidence="6" type="ORF">GCM10023196_050090</name>
</gene>
<feature type="compositionally biased region" description="Low complexity" evidence="4">
    <location>
        <begin position="576"/>
        <end position="586"/>
    </location>
</feature>
<evidence type="ECO:0000313" key="6">
    <source>
        <dbReference type="EMBL" id="GAA4629404.1"/>
    </source>
</evidence>
<dbReference type="Pfam" id="PF00501">
    <property type="entry name" value="AMP-binding"/>
    <property type="match status" value="1"/>
</dbReference>
<dbReference type="PROSITE" id="PS50075">
    <property type="entry name" value="CARRIER"/>
    <property type="match status" value="2"/>
</dbReference>
<evidence type="ECO:0000313" key="7">
    <source>
        <dbReference type="Proteomes" id="UP001501442"/>
    </source>
</evidence>
<keyword evidence="7" id="KW-1185">Reference proteome</keyword>
<reference evidence="7" key="1">
    <citation type="journal article" date="2019" name="Int. J. Syst. Evol. Microbiol.">
        <title>The Global Catalogue of Microorganisms (GCM) 10K type strain sequencing project: providing services to taxonomists for standard genome sequencing and annotation.</title>
        <authorList>
            <consortium name="The Broad Institute Genomics Platform"/>
            <consortium name="The Broad Institute Genome Sequencing Center for Infectious Disease"/>
            <person name="Wu L."/>
            <person name="Ma J."/>
        </authorList>
    </citation>
    <scope>NUCLEOTIDE SEQUENCE [LARGE SCALE GENOMIC DNA]</scope>
    <source>
        <strain evidence="7">JCM 17939</strain>
    </source>
</reference>
<evidence type="ECO:0000256" key="3">
    <source>
        <dbReference type="ARBA" id="ARBA00022553"/>
    </source>
</evidence>
<dbReference type="InterPro" id="IPR006162">
    <property type="entry name" value="Ppantetheine_attach_site"/>
</dbReference>
<dbReference type="InterPro" id="IPR025110">
    <property type="entry name" value="AMP-bd_C"/>
</dbReference>
<dbReference type="NCBIfam" id="TIGR04020">
    <property type="entry name" value="seco_metab_LLM"/>
    <property type="match status" value="1"/>
</dbReference>
<dbReference type="InterPro" id="IPR010071">
    <property type="entry name" value="AA_adenyl_dom"/>
</dbReference>
<dbReference type="PROSITE" id="PS00012">
    <property type="entry name" value="PHOSPHOPANTETHEINE"/>
    <property type="match status" value="2"/>
</dbReference>
<name>A0ABP8UHV1_9ACTN</name>
<dbReference type="Gene3D" id="3.30.559.30">
    <property type="entry name" value="Nonribosomal peptide synthetase, condensation domain"/>
    <property type="match status" value="1"/>
</dbReference>
<dbReference type="Gene3D" id="3.30.559.10">
    <property type="entry name" value="Chloramphenicol acetyltransferase-like domain"/>
    <property type="match status" value="1"/>
</dbReference>
<dbReference type="InterPro" id="IPR001242">
    <property type="entry name" value="Condensation_dom"/>
</dbReference>
<dbReference type="InterPro" id="IPR000873">
    <property type="entry name" value="AMP-dep_synth/lig_dom"/>
</dbReference>
<dbReference type="Gene3D" id="1.10.1200.10">
    <property type="entry name" value="ACP-like"/>
    <property type="match status" value="2"/>
</dbReference>
<dbReference type="Proteomes" id="UP001501442">
    <property type="component" value="Unassembled WGS sequence"/>
</dbReference>
<proteinExistence type="predicted"/>
<dbReference type="CDD" id="cd19531">
    <property type="entry name" value="LCL_NRPS-like"/>
    <property type="match status" value="1"/>
</dbReference>
<dbReference type="InterPro" id="IPR020806">
    <property type="entry name" value="PKS_PP-bd"/>
</dbReference>
<feature type="domain" description="Carrier" evidence="5">
    <location>
        <begin position="1"/>
        <end position="77"/>
    </location>
</feature>
<dbReference type="SMART" id="SM00823">
    <property type="entry name" value="PKS_PP"/>
    <property type="match status" value="2"/>
</dbReference>
<dbReference type="SUPFAM" id="SSF51679">
    <property type="entry name" value="Bacterial luciferase-like"/>
    <property type="match status" value="1"/>
</dbReference>
<dbReference type="SUPFAM" id="SSF56801">
    <property type="entry name" value="Acetyl-CoA synthetase-like"/>
    <property type="match status" value="1"/>
</dbReference>
<dbReference type="InterPro" id="IPR023213">
    <property type="entry name" value="CAT-like_dom_sf"/>
</dbReference>
<accession>A0ABP8UHV1</accession>
<dbReference type="Pfam" id="PF13193">
    <property type="entry name" value="AMP-binding_C"/>
    <property type="match status" value="1"/>
</dbReference>
<dbReference type="RefSeq" id="WP_425551231.1">
    <property type="nucleotide sequence ID" value="NZ_BAABHK010000007.1"/>
</dbReference>
<evidence type="ECO:0000256" key="4">
    <source>
        <dbReference type="SAM" id="MobiDB-lite"/>
    </source>
</evidence>
<keyword evidence="3" id="KW-0597">Phosphoprotein</keyword>
<dbReference type="InterPro" id="IPR045851">
    <property type="entry name" value="AMP-bd_C_sf"/>
</dbReference>
<dbReference type="Pfam" id="PF00550">
    <property type="entry name" value="PP-binding"/>
    <property type="match status" value="2"/>
</dbReference>
<dbReference type="Gene3D" id="2.30.38.10">
    <property type="entry name" value="Luciferase, Domain 3"/>
    <property type="match status" value="1"/>
</dbReference>
<dbReference type="InterPro" id="IPR009081">
    <property type="entry name" value="PP-bd_ACP"/>
</dbReference>
<dbReference type="Pfam" id="PF00296">
    <property type="entry name" value="Bac_luciferase"/>
    <property type="match status" value="1"/>
</dbReference>
<comment type="caution">
    <text evidence="6">The sequence shown here is derived from an EMBL/GenBank/DDBJ whole genome shotgun (WGS) entry which is preliminary data.</text>
</comment>